<sequence>MVVIHLIDFIDDKVITESITTSYNSNQEEYKYLINLLKHSITRKLLEPFSLNFEKIELNGMSLGTSSYDIVISPFYDKLIVNHKNLLQVYNISYNRSKRKEINLSMYSQITHKDGAHFRVMKLMNESGVEYIYASDNRNCVTKCQVSDLINEGKHNIIWKSEEYRNMWGLTVFNGKVYALDYDNGIKVLDCKSGKTLYSEEILPTIENGYGIHFYSENELLIGHSKKLELFKKNDNSWISVKCSSFTMLDCYSIFIENLSDLIYVSDSSANKIHVVRRNDLSLVKSHDGFQSQFGMLIDDRNGLLYVCDTFAHQIRVFK</sequence>
<evidence type="ECO:0000313" key="2">
    <source>
        <dbReference type="Proteomes" id="UP000006671"/>
    </source>
</evidence>
<organism evidence="2">
    <name type="scientific">Naegleria gruberi</name>
    <name type="common">Amoeba</name>
    <dbReference type="NCBI Taxonomy" id="5762"/>
    <lineage>
        <taxon>Eukaryota</taxon>
        <taxon>Discoba</taxon>
        <taxon>Heterolobosea</taxon>
        <taxon>Tetramitia</taxon>
        <taxon>Eutetramitia</taxon>
        <taxon>Vahlkampfiidae</taxon>
        <taxon>Naegleria</taxon>
    </lineage>
</organism>
<dbReference type="OrthoDB" id="72419at2759"/>
<proteinExistence type="predicted"/>
<evidence type="ECO:0000313" key="1">
    <source>
        <dbReference type="EMBL" id="EFC42629.1"/>
    </source>
</evidence>
<name>D2VKP1_NAEGR</name>
<dbReference type="SUPFAM" id="SSF63825">
    <property type="entry name" value="YWTD domain"/>
    <property type="match status" value="1"/>
</dbReference>
<dbReference type="AlphaFoldDB" id="D2VKP1"/>
<dbReference type="EMBL" id="GG738878">
    <property type="protein sequence ID" value="EFC42629.1"/>
    <property type="molecule type" value="Genomic_DNA"/>
</dbReference>
<dbReference type="RefSeq" id="XP_002675373.1">
    <property type="nucleotide sequence ID" value="XM_002675327.1"/>
</dbReference>
<reference evidence="1 2" key="1">
    <citation type="journal article" date="2010" name="Cell">
        <title>The genome of Naegleria gruberi illuminates early eukaryotic versatility.</title>
        <authorList>
            <person name="Fritz-Laylin L.K."/>
            <person name="Prochnik S.E."/>
            <person name="Ginger M.L."/>
            <person name="Dacks J.B."/>
            <person name="Carpenter M.L."/>
            <person name="Field M.C."/>
            <person name="Kuo A."/>
            <person name="Paredez A."/>
            <person name="Chapman J."/>
            <person name="Pham J."/>
            <person name="Shu S."/>
            <person name="Neupane R."/>
            <person name="Cipriano M."/>
            <person name="Mancuso J."/>
            <person name="Tu H."/>
            <person name="Salamov A."/>
            <person name="Lindquist E."/>
            <person name="Shapiro H."/>
            <person name="Lucas S."/>
            <person name="Grigoriev I.V."/>
            <person name="Cande W.Z."/>
            <person name="Fulton C."/>
            <person name="Rokhsar D.S."/>
            <person name="Dawson S.C."/>
        </authorList>
    </citation>
    <scope>NUCLEOTIDE SEQUENCE [LARGE SCALE GENOMIC DNA]</scope>
    <source>
        <strain evidence="1 2">NEG-M</strain>
    </source>
</reference>
<keyword evidence="2" id="KW-1185">Reference proteome</keyword>
<dbReference type="GeneID" id="8852831"/>
<dbReference type="Proteomes" id="UP000006671">
    <property type="component" value="Unassembled WGS sequence"/>
</dbReference>
<dbReference type="VEuPathDB" id="AmoebaDB:NAEGRDRAFT_69462"/>
<accession>D2VKP1</accession>
<gene>
    <name evidence="1" type="ORF">NAEGRDRAFT_69462</name>
</gene>
<protein>
    <submittedName>
        <fullName evidence="1">Predicted protein</fullName>
    </submittedName>
</protein>
<dbReference type="KEGG" id="ngr:NAEGRDRAFT_69462"/>
<dbReference type="Gene3D" id="2.120.10.30">
    <property type="entry name" value="TolB, C-terminal domain"/>
    <property type="match status" value="1"/>
</dbReference>
<dbReference type="InParanoid" id="D2VKP1"/>
<dbReference type="InterPro" id="IPR011042">
    <property type="entry name" value="6-blade_b-propeller_TolB-like"/>
</dbReference>